<dbReference type="EMBL" id="GBXM01010026">
    <property type="protein sequence ID" value="JAH98551.1"/>
    <property type="molecule type" value="Transcribed_RNA"/>
</dbReference>
<protein>
    <submittedName>
        <fullName evidence="1">Uncharacterized protein</fullName>
    </submittedName>
</protein>
<reference evidence="1" key="1">
    <citation type="submission" date="2014-11" db="EMBL/GenBank/DDBJ databases">
        <authorList>
            <person name="Amaro Gonzalez C."/>
        </authorList>
    </citation>
    <scope>NUCLEOTIDE SEQUENCE</scope>
</reference>
<dbReference type="AlphaFoldDB" id="A0A0E9X7W1"/>
<evidence type="ECO:0000313" key="1">
    <source>
        <dbReference type="EMBL" id="JAH98551.1"/>
    </source>
</evidence>
<sequence length="41" mass="4411">MRVTGVMAVIGTGGWGIPIPQYPGEESLLPTVPYFTKFSNV</sequence>
<proteinExistence type="predicted"/>
<accession>A0A0E9X7W1</accession>
<name>A0A0E9X7W1_ANGAN</name>
<reference evidence="1" key="2">
    <citation type="journal article" date="2015" name="Fish Shellfish Immunol.">
        <title>Early steps in the European eel (Anguilla anguilla)-Vibrio vulnificus interaction in the gills: Role of the RtxA13 toxin.</title>
        <authorList>
            <person name="Callol A."/>
            <person name="Pajuelo D."/>
            <person name="Ebbesson L."/>
            <person name="Teles M."/>
            <person name="MacKenzie S."/>
            <person name="Amaro C."/>
        </authorList>
    </citation>
    <scope>NUCLEOTIDE SEQUENCE</scope>
</reference>
<organism evidence="1">
    <name type="scientific">Anguilla anguilla</name>
    <name type="common">European freshwater eel</name>
    <name type="synonym">Muraena anguilla</name>
    <dbReference type="NCBI Taxonomy" id="7936"/>
    <lineage>
        <taxon>Eukaryota</taxon>
        <taxon>Metazoa</taxon>
        <taxon>Chordata</taxon>
        <taxon>Craniata</taxon>
        <taxon>Vertebrata</taxon>
        <taxon>Euteleostomi</taxon>
        <taxon>Actinopterygii</taxon>
        <taxon>Neopterygii</taxon>
        <taxon>Teleostei</taxon>
        <taxon>Anguilliformes</taxon>
        <taxon>Anguillidae</taxon>
        <taxon>Anguilla</taxon>
    </lineage>
</organism>